<dbReference type="PANTHER" id="PTHR33743">
    <property type="entry name" value="PROTEIN GOLVEN 6-RELATED"/>
    <property type="match status" value="1"/>
</dbReference>
<proteinExistence type="predicted"/>
<dbReference type="InterPro" id="IPR049306">
    <property type="entry name" value="GLV1-2"/>
</dbReference>
<dbReference type="OMA" id="CTGKIKN"/>
<name>A0A4Y7J1I6_PAPSO</name>
<dbReference type="Gramene" id="RZC53910">
    <property type="protein sequence ID" value="RZC53910"/>
    <property type="gene ID" value="C5167_012757"/>
</dbReference>
<gene>
    <name evidence="3" type="ORF">C5167_012757</name>
</gene>
<protein>
    <recommendedName>
        <fullName evidence="5">Neprosin activation peptide domain-containing protein</fullName>
    </recommendedName>
</protein>
<accession>A0A4Y7J1I6</accession>
<feature type="compositionally biased region" description="Low complexity" evidence="1">
    <location>
        <begin position="82"/>
        <end position="99"/>
    </location>
</feature>
<organism evidence="3 4">
    <name type="scientific">Papaver somniferum</name>
    <name type="common">Opium poppy</name>
    <dbReference type="NCBI Taxonomy" id="3469"/>
    <lineage>
        <taxon>Eukaryota</taxon>
        <taxon>Viridiplantae</taxon>
        <taxon>Streptophyta</taxon>
        <taxon>Embryophyta</taxon>
        <taxon>Tracheophyta</taxon>
        <taxon>Spermatophyta</taxon>
        <taxon>Magnoliopsida</taxon>
        <taxon>Ranunculales</taxon>
        <taxon>Papaveraceae</taxon>
        <taxon>Papaveroideae</taxon>
        <taxon>Papaver</taxon>
    </lineage>
</organism>
<dbReference type="Pfam" id="PF21529">
    <property type="entry name" value="GLV1-2"/>
    <property type="match status" value="1"/>
</dbReference>
<sequence>MMRTCAPFSVLFFCFFLLLVDVQGIRLEKEVFQQYSLVNQRIQEEQKSKLMEVDEEIVIICRDGHCLSSSSSSGMRTRKLLTKTATTTSPTSTTKAGSKPSKKRSGKLHENKEKVDSIKASSHIPAEHGEDVGAAHYPDIIDIAGMDYTTARRKPPIHN</sequence>
<evidence type="ECO:0000256" key="2">
    <source>
        <dbReference type="SAM" id="SignalP"/>
    </source>
</evidence>
<feature type="signal peptide" evidence="2">
    <location>
        <begin position="1"/>
        <end position="24"/>
    </location>
</feature>
<dbReference type="EMBL" id="CM010717">
    <property type="protein sequence ID" value="RZC53910.1"/>
    <property type="molecule type" value="Genomic_DNA"/>
</dbReference>
<evidence type="ECO:0008006" key="5">
    <source>
        <dbReference type="Google" id="ProtNLM"/>
    </source>
</evidence>
<reference evidence="3 4" key="1">
    <citation type="journal article" date="2018" name="Science">
        <title>The opium poppy genome and morphinan production.</title>
        <authorList>
            <person name="Guo L."/>
            <person name="Winzer T."/>
            <person name="Yang X."/>
            <person name="Li Y."/>
            <person name="Ning Z."/>
            <person name="He Z."/>
            <person name="Teodor R."/>
            <person name="Lu Y."/>
            <person name="Bowser T.A."/>
            <person name="Graham I.A."/>
            <person name="Ye K."/>
        </authorList>
    </citation>
    <scope>NUCLEOTIDE SEQUENCE [LARGE SCALE GENOMIC DNA]</scope>
    <source>
        <strain evidence="4">cv. HN1</strain>
        <tissue evidence="3">Leaves</tissue>
    </source>
</reference>
<keyword evidence="4" id="KW-1185">Reference proteome</keyword>
<feature type="compositionally biased region" description="Basic and acidic residues" evidence="1">
    <location>
        <begin position="107"/>
        <end position="117"/>
    </location>
</feature>
<feature type="chain" id="PRO_5021331119" description="Neprosin activation peptide domain-containing protein" evidence="2">
    <location>
        <begin position="25"/>
        <end position="159"/>
    </location>
</feature>
<feature type="region of interest" description="Disordered" evidence="1">
    <location>
        <begin position="68"/>
        <end position="133"/>
    </location>
</feature>
<dbReference type="OrthoDB" id="1903945at2759"/>
<evidence type="ECO:0000313" key="3">
    <source>
        <dbReference type="EMBL" id="RZC53910.1"/>
    </source>
</evidence>
<dbReference type="Proteomes" id="UP000316621">
    <property type="component" value="Chromosome 3"/>
</dbReference>
<evidence type="ECO:0000313" key="4">
    <source>
        <dbReference type="Proteomes" id="UP000316621"/>
    </source>
</evidence>
<dbReference type="AlphaFoldDB" id="A0A4Y7J1I6"/>
<keyword evidence="2" id="KW-0732">Signal</keyword>
<dbReference type="PANTHER" id="PTHR33743:SF19">
    <property type="entry name" value="PROTEIN GOLVEN 6"/>
    <property type="match status" value="1"/>
</dbReference>
<evidence type="ECO:0000256" key="1">
    <source>
        <dbReference type="SAM" id="MobiDB-lite"/>
    </source>
</evidence>